<dbReference type="PANTHER" id="PTHR43798:SF31">
    <property type="entry name" value="AB HYDROLASE SUPERFAMILY PROTEIN YCLE"/>
    <property type="match status" value="1"/>
</dbReference>
<keyword evidence="1 3" id="KW-0378">Hydrolase</keyword>
<dbReference type="GO" id="GO:0016787">
    <property type="term" value="F:hydrolase activity"/>
    <property type="evidence" value="ECO:0007669"/>
    <property type="project" value="UniProtKB-KW"/>
</dbReference>
<evidence type="ECO:0000256" key="1">
    <source>
        <dbReference type="ARBA" id="ARBA00022801"/>
    </source>
</evidence>
<proteinExistence type="predicted"/>
<keyword evidence="4" id="KW-1185">Reference proteome</keyword>
<dbReference type="InterPro" id="IPR029058">
    <property type="entry name" value="AB_hydrolase_fold"/>
</dbReference>
<evidence type="ECO:0000313" key="3">
    <source>
        <dbReference type="EMBL" id="MST58887.1"/>
    </source>
</evidence>
<dbReference type="Proteomes" id="UP000476055">
    <property type="component" value="Unassembled WGS sequence"/>
</dbReference>
<dbReference type="InterPro" id="IPR000073">
    <property type="entry name" value="AB_hydrolase_1"/>
</dbReference>
<dbReference type="InterPro" id="IPR050266">
    <property type="entry name" value="AB_hydrolase_sf"/>
</dbReference>
<dbReference type="Gene3D" id="3.40.50.1820">
    <property type="entry name" value="alpha/beta hydrolase"/>
    <property type="match status" value="1"/>
</dbReference>
<gene>
    <name evidence="3" type="ORF">FYJ59_11670</name>
</gene>
<dbReference type="Pfam" id="PF00561">
    <property type="entry name" value="Abhydrolase_1"/>
    <property type="match status" value="1"/>
</dbReference>
<dbReference type="SUPFAM" id="SSF53474">
    <property type="entry name" value="alpha/beta-Hydrolases"/>
    <property type="match status" value="1"/>
</dbReference>
<dbReference type="GO" id="GO:0016020">
    <property type="term" value="C:membrane"/>
    <property type="evidence" value="ECO:0007669"/>
    <property type="project" value="TreeGrafter"/>
</dbReference>
<sequence>MNIVVDGYNICYKTTGTGDKTVVILQGWGTDLGVYDSVAGVIDGSRYRVIQFDFPGFGGSDEPKEPWDVDGFADFFCRFMEVMQVKQATLIGHSYGGRVIIKLAARESIPFEITNIILIDSAGVLPVRTTAQKWKIRKYKILKKFLNMKLIYAMFPEVIDDWRSRQGSADYRNATPMMRQCMVKAINEDLTELLPKIRQEVLLIWGDQDTATPIRDAHIMEEKIPNCGLAVIPGTGHFSFLEKPAQFRGIMEAYLK</sequence>
<dbReference type="PRINTS" id="PR00111">
    <property type="entry name" value="ABHYDROLASE"/>
</dbReference>
<protein>
    <submittedName>
        <fullName evidence="3">Alpha/beta hydrolase</fullName>
    </submittedName>
</protein>
<accession>A0A6L5YMJ3</accession>
<organism evidence="3 4">
    <name type="scientific">Waltera intestinalis</name>
    <dbReference type="NCBI Taxonomy" id="2606635"/>
    <lineage>
        <taxon>Bacteria</taxon>
        <taxon>Bacillati</taxon>
        <taxon>Bacillota</taxon>
        <taxon>Clostridia</taxon>
        <taxon>Lachnospirales</taxon>
        <taxon>Lachnospiraceae</taxon>
        <taxon>Waltera</taxon>
    </lineage>
</organism>
<comment type="caution">
    <text evidence="3">The sequence shown here is derived from an EMBL/GenBank/DDBJ whole genome shotgun (WGS) entry which is preliminary data.</text>
</comment>
<feature type="domain" description="AB hydrolase-1" evidence="2">
    <location>
        <begin position="21"/>
        <end position="244"/>
    </location>
</feature>
<evidence type="ECO:0000259" key="2">
    <source>
        <dbReference type="Pfam" id="PF00561"/>
    </source>
</evidence>
<dbReference type="AlphaFoldDB" id="A0A6L5YMJ3"/>
<evidence type="ECO:0000313" key="4">
    <source>
        <dbReference type="Proteomes" id="UP000476055"/>
    </source>
</evidence>
<dbReference type="EMBL" id="VUMU01000016">
    <property type="protein sequence ID" value="MST58887.1"/>
    <property type="molecule type" value="Genomic_DNA"/>
</dbReference>
<dbReference type="RefSeq" id="WP_118693443.1">
    <property type="nucleotide sequence ID" value="NZ_VUMU01000016.1"/>
</dbReference>
<dbReference type="PANTHER" id="PTHR43798">
    <property type="entry name" value="MONOACYLGLYCEROL LIPASE"/>
    <property type="match status" value="1"/>
</dbReference>
<name>A0A6L5YMJ3_9FIRM</name>
<reference evidence="3 4" key="1">
    <citation type="submission" date="2019-08" db="EMBL/GenBank/DDBJ databases">
        <title>In-depth cultivation of the pig gut microbiome towards novel bacterial diversity and tailored functional studies.</title>
        <authorList>
            <person name="Wylensek D."/>
            <person name="Hitch T.C.A."/>
            <person name="Clavel T."/>
        </authorList>
    </citation>
    <scope>NUCLEOTIDE SEQUENCE [LARGE SCALE GENOMIC DNA]</scope>
    <source>
        <strain evidence="3 4">WCA3-601-WT-6H</strain>
    </source>
</reference>